<accession>A0A316ECA8</accession>
<organism evidence="1 2">
    <name type="scientific">Arcicella aurantiaca</name>
    <dbReference type="NCBI Taxonomy" id="591202"/>
    <lineage>
        <taxon>Bacteria</taxon>
        <taxon>Pseudomonadati</taxon>
        <taxon>Bacteroidota</taxon>
        <taxon>Cytophagia</taxon>
        <taxon>Cytophagales</taxon>
        <taxon>Flectobacillaceae</taxon>
        <taxon>Arcicella</taxon>
    </lineage>
</organism>
<evidence type="ECO:0000313" key="1">
    <source>
        <dbReference type="EMBL" id="PWK27309.1"/>
    </source>
</evidence>
<keyword evidence="2" id="KW-1185">Reference proteome</keyword>
<comment type="caution">
    <text evidence="1">The sequence shown here is derived from an EMBL/GenBank/DDBJ whole genome shotgun (WGS) entry which is preliminary data.</text>
</comment>
<reference evidence="1 2" key="1">
    <citation type="submission" date="2018-05" db="EMBL/GenBank/DDBJ databases">
        <title>Genomic Encyclopedia of Archaeal and Bacterial Type Strains, Phase II (KMG-II): from individual species to whole genera.</title>
        <authorList>
            <person name="Goeker M."/>
        </authorList>
    </citation>
    <scope>NUCLEOTIDE SEQUENCE [LARGE SCALE GENOMIC DNA]</scope>
    <source>
        <strain evidence="1 2">DSM 22214</strain>
    </source>
</reference>
<dbReference type="AlphaFoldDB" id="A0A316ECA8"/>
<sequence length="71" mass="8360">MTIILDIKEDSRIPFFMELLKSLKYVNIVKQVQDEHKSQFITDLAEAFDDVKKYEQGKKKLKSAKDLLNEL</sequence>
<dbReference type="RefSeq" id="WP_109742386.1">
    <property type="nucleotide sequence ID" value="NZ_QGGO01000007.1"/>
</dbReference>
<dbReference type="Proteomes" id="UP000245489">
    <property type="component" value="Unassembled WGS sequence"/>
</dbReference>
<dbReference type="OrthoDB" id="886540at2"/>
<protein>
    <submittedName>
        <fullName evidence="1">Uncharacterized protein</fullName>
    </submittedName>
</protein>
<evidence type="ECO:0000313" key="2">
    <source>
        <dbReference type="Proteomes" id="UP000245489"/>
    </source>
</evidence>
<proteinExistence type="predicted"/>
<name>A0A316ECA8_9BACT</name>
<gene>
    <name evidence="1" type="ORF">LV89_01622</name>
</gene>
<dbReference type="EMBL" id="QGGO01000007">
    <property type="protein sequence ID" value="PWK27309.1"/>
    <property type="molecule type" value="Genomic_DNA"/>
</dbReference>